<feature type="region of interest" description="Disordered" evidence="1">
    <location>
        <begin position="55"/>
        <end position="92"/>
    </location>
</feature>
<accession>A0A4S8MVF5</accession>
<dbReference type="OrthoDB" id="2743219at2759"/>
<protein>
    <submittedName>
        <fullName evidence="2">Uncharacterized protein</fullName>
    </submittedName>
</protein>
<organism evidence="2 3">
    <name type="scientific">Dendrothele bispora (strain CBS 962.96)</name>
    <dbReference type="NCBI Taxonomy" id="1314807"/>
    <lineage>
        <taxon>Eukaryota</taxon>
        <taxon>Fungi</taxon>
        <taxon>Dikarya</taxon>
        <taxon>Basidiomycota</taxon>
        <taxon>Agaricomycotina</taxon>
        <taxon>Agaricomycetes</taxon>
        <taxon>Agaricomycetidae</taxon>
        <taxon>Agaricales</taxon>
        <taxon>Agaricales incertae sedis</taxon>
        <taxon>Dendrothele</taxon>
    </lineage>
</organism>
<proteinExistence type="predicted"/>
<gene>
    <name evidence="2" type="ORF">K435DRAFT_329072</name>
</gene>
<dbReference type="AlphaFoldDB" id="A0A4S8MVF5"/>
<keyword evidence="3" id="KW-1185">Reference proteome</keyword>
<evidence type="ECO:0000313" key="2">
    <source>
        <dbReference type="EMBL" id="THV07270.1"/>
    </source>
</evidence>
<evidence type="ECO:0000313" key="3">
    <source>
        <dbReference type="Proteomes" id="UP000297245"/>
    </source>
</evidence>
<reference evidence="2 3" key="1">
    <citation type="journal article" date="2019" name="Nat. Ecol. Evol.">
        <title>Megaphylogeny resolves global patterns of mushroom evolution.</title>
        <authorList>
            <person name="Varga T."/>
            <person name="Krizsan K."/>
            <person name="Foldi C."/>
            <person name="Dima B."/>
            <person name="Sanchez-Garcia M."/>
            <person name="Sanchez-Ramirez S."/>
            <person name="Szollosi G.J."/>
            <person name="Szarkandi J.G."/>
            <person name="Papp V."/>
            <person name="Albert L."/>
            <person name="Andreopoulos W."/>
            <person name="Angelini C."/>
            <person name="Antonin V."/>
            <person name="Barry K.W."/>
            <person name="Bougher N.L."/>
            <person name="Buchanan P."/>
            <person name="Buyck B."/>
            <person name="Bense V."/>
            <person name="Catcheside P."/>
            <person name="Chovatia M."/>
            <person name="Cooper J."/>
            <person name="Damon W."/>
            <person name="Desjardin D."/>
            <person name="Finy P."/>
            <person name="Geml J."/>
            <person name="Haridas S."/>
            <person name="Hughes K."/>
            <person name="Justo A."/>
            <person name="Karasinski D."/>
            <person name="Kautmanova I."/>
            <person name="Kiss B."/>
            <person name="Kocsube S."/>
            <person name="Kotiranta H."/>
            <person name="LaButti K.M."/>
            <person name="Lechner B.E."/>
            <person name="Liimatainen K."/>
            <person name="Lipzen A."/>
            <person name="Lukacs Z."/>
            <person name="Mihaltcheva S."/>
            <person name="Morgado L.N."/>
            <person name="Niskanen T."/>
            <person name="Noordeloos M.E."/>
            <person name="Ohm R.A."/>
            <person name="Ortiz-Santana B."/>
            <person name="Ovrebo C."/>
            <person name="Racz N."/>
            <person name="Riley R."/>
            <person name="Savchenko A."/>
            <person name="Shiryaev A."/>
            <person name="Soop K."/>
            <person name="Spirin V."/>
            <person name="Szebenyi C."/>
            <person name="Tomsovsky M."/>
            <person name="Tulloss R.E."/>
            <person name="Uehling J."/>
            <person name="Grigoriev I.V."/>
            <person name="Vagvolgyi C."/>
            <person name="Papp T."/>
            <person name="Martin F.M."/>
            <person name="Miettinen O."/>
            <person name="Hibbett D.S."/>
            <person name="Nagy L.G."/>
        </authorList>
    </citation>
    <scope>NUCLEOTIDE SEQUENCE [LARGE SCALE GENOMIC DNA]</scope>
    <source>
        <strain evidence="2 3">CBS 962.96</strain>
    </source>
</reference>
<evidence type="ECO:0000256" key="1">
    <source>
        <dbReference type="SAM" id="MobiDB-lite"/>
    </source>
</evidence>
<name>A0A4S8MVF5_DENBC</name>
<dbReference type="EMBL" id="ML179038">
    <property type="protein sequence ID" value="THV07270.1"/>
    <property type="molecule type" value="Genomic_DNA"/>
</dbReference>
<feature type="compositionally biased region" description="Polar residues" evidence="1">
    <location>
        <begin position="59"/>
        <end position="73"/>
    </location>
</feature>
<sequence>MPWLRCQTPGLAQSMSSSFLITLYHGADVPRQENNNVVELRDKIKQFLASQGMIKGHSGSASSRSAEQEQTLQLADDPHHTPSGSPQSSSELILSDELSSHGALSSVREHHEIDGAIYSTSYPSTSYDSSSSKYSFLIFIACS</sequence>
<dbReference type="Proteomes" id="UP000297245">
    <property type="component" value="Unassembled WGS sequence"/>
</dbReference>